<dbReference type="GO" id="GO:0004430">
    <property type="term" value="F:1-phosphatidylinositol 4-kinase activity"/>
    <property type="evidence" value="ECO:0007669"/>
    <property type="project" value="UniProtKB-EC"/>
</dbReference>
<dbReference type="PROSITE" id="PS50290">
    <property type="entry name" value="PI3_4_KINASE_3"/>
    <property type="match status" value="1"/>
</dbReference>
<dbReference type="EC" id="2.7.1.67" evidence="6"/>
<dbReference type="GeneID" id="39735095"/>
<evidence type="ECO:0000256" key="1">
    <source>
        <dbReference type="ARBA" id="ARBA00022679"/>
    </source>
</evidence>
<dbReference type="PANTHER" id="PTHR10048">
    <property type="entry name" value="PHOSPHATIDYLINOSITOL KINASE"/>
    <property type="match status" value="1"/>
</dbReference>
<evidence type="ECO:0000259" key="5">
    <source>
        <dbReference type="PROSITE" id="PS50290"/>
    </source>
</evidence>
<keyword evidence="2 6" id="KW-0418">Kinase</keyword>
<dbReference type="SMART" id="SM00146">
    <property type="entry name" value="PI3Kc"/>
    <property type="match status" value="1"/>
</dbReference>
<name>A0A1J1H243_PLARL</name>
<feature type="transmembrane region" description="Helical" evidence="4">
    <location>
        <begin position="1513"/>
        <end position="1533"/>
    </location>
</feature>
<feature type="transmembrane region" description="Helical" evidence="4">
    <location>
        <begin position="1924"/>
        <end position="1945"/>
    </location>
</feature>
<dbReference type="Gene3D" id="1.10.1070.11">
    <property type="entry name" value="Phosphatidylinositol 3-/4-kinase, catalytic domain"/>
    <property type="match status" value="1"/>
</dbReference>
<evidence type="ECO:0000256" key="4">
    <source>
        <dbReference type="SAM" id="Phobius"/>
    </source>
</evidence>
<dbReference type="InterPro" id="IPR015433">
    <property type="entry name" value="PI3/4_kinase"/>
</dbReference>
<feature type="transmembrane region" description="Helical" evidence="4">
    <location>
        <begin position="527"/>
        <end position="553"/>
    </location>
</feature>
<evidence type="ECO:0000313" key="7">
    <source>
        <dbReference type="Proteomes" id="UP000220158"/>
    </source>
</evidence>
<dbReference type="PROSITE" id="PS00916">
    <property type="entry name" value="PI3_4_KINASE_2"/>
    <property type="match status" value="1"/>
</dbReference>
<dbReference type="RefSeq" id="XP_028532003.1">
    <property type="nucleotide sequence ID" value="XM_028675411.1"/>
</dbReference>
<feature type="transmembrane region" description="Helical" evidence="4">
    <location>
        <begin position="2175"/>
        <end position="2197"/>
    </location>
</feature>
<dbReference type="InterPro" id="IPR018936">
    <property type="entry name" value="PI3/4_kinase_CS"/>
</dbReference>
<dbReference type="KEGG" id="prel:PRELSG_0515200"/>
<dbReference type="Gene3D" id="3.30.1010.10">
    <property type="entry name" value="Phosphatidylinositol 3-kinase Catalytic Subunit, Chain A, domain 4"/>
    <property type="match status" value="1"/>
</dbReference>
<dbReference type="InterPro" id="IPR011009">
    <property type="entry name" value="Kinase-like_dom_sf"/>
</dbReference>
<keyword evidence="4" id="KW-1133">Transmembrane helix</keyword>
<dbReference type="GO" id="GO:0016020">
    <property type="term" value="C:membrane"/>
    <property type="evidence" value="ECO:0007669"/>
    <property type="project" value="TreeGrafter"/>
</dbReference>
<feature type="transmembrane region" description="Helical" evidence="4">
    <location>
        <begin position="482"/>
        <end position="507"/>
    </location>
</feature>
<dbReference type="GO" id="GO:0005737">
    <property type="term" value="C:cytoplasm"/>
    <property type="evidence" value="ECO:0007669"/>
    <property type="project" value="TreeGrafter"/>
</dbReference>
<protein>
    <submittedName>
        <fullName evidence="6">Phosphatidylinositol 4-kinase, putative</fullName>
        <ecNumber evidence="6">2.7.1.67</ecNumber>
    </submittedName>
</protein>
<dbReference type="PANTHER" id="PTHR10048:SF22">
    <property type="entry name" value="PHOSPHATIDYLINOSITOL 4-KINASE BETA"/>
    <property type="match status" value="1"/>
</dbReference>
<feature type="transmembrane region" description="Helical" evidence="4">
    <location>
        <begin position="132"/>
        <end position="150"/>
    </location>
</feature>
<dbReference type="InterPro" id="IPR036940">
    <property type="entry name" value="PI3/4_kinase_cat_sf"/>
</dbReference>
<feature type="transmembrane region" description="Helical" evidence="4">
    <location>
        <begin position="440"/>
        <end position="461"/>
    </location>
</feature>
<feature type="transmembrane region" description="Helical" evidence="4">
    <location>
        <begin position="2122"/>
        <end position="2141"/>
    </location>
</feature>
<accession>A0A1J1H243</accession>
<feature type="transmembrane region" description="Helical" evidence="4">
    <location>
        <begin position="191"/>
        <end position="207"/>
    </location>
</feature>
<keyword evidence="4" id="KW-0812">Transmembrane</keyword>
<feature type="transmembrane region" description="Helical" evidence="4">
    <location>
        <begin position="1833"/>
        <end position="1850"/>
    </location>
</feature>
<dbReference type="GO" id="GO:0046854">
    <property type="term" value="P:phosphatidylinositol phosphate biosynthetic process"/>
    <property type="evidence" value="ECO:0007669"/>
    <property type="project" value="InterPro"/>
</dbReference>
<dbReference type="InterPro" id="IPR000403">
    <property type="entry name" value="PI3/4_kinase_cat_dom"/>
</dbReference>
<feature type="region of interest" description="Disordered" evidence="3">
    <location>
        <begin position="2705"/>
        <end position="2740"/>
    </location>
</feature>
<keyword evidence="4" id="KW-0472">Membrane</keyword>
<dbReference type="OMA" id="NYKYAFF"/>
<feature type="transmembrane region" description="Helical" evidence="4">
    <location>
        <begin position="1862"/>
        <end position="1885"/>
    </location>
</feature>
<proteinExistence type="predicted"/>
<feature type="compositionally biased region" description="Low complexity" evidence="3">
    <location>
        <begin position="2718"/>
        <end position="2740"/>
    </location>
</feature>
<evidence type="ECO:0000256" key="3">
    <source>
        <dbReference type="SAM" id="MobiDB-lite"/>
    </source>
</evidence>
<reference evidence="6 7" key="1">
    <citation type="submission" date="2015-04" db="EMBL/GenBank/DDBJ databases">
        <authorList>
            <consortium name="Pathogen Informatics"/>
        </authorList>
    </citation>
    <scope>NUCLEOTIDE SEQUENCE [LARGE SCALE GENOMIC DNA]</scope>
    <source>
        <strain evidence="6 7">SGS1</strain>
    </source>
</reference>
<feature type="transmembrane region" description="Helical" evidence="4">
    <location>
        <begin position="2468"/>
        <end position="2488"/>
    </location>
</feature>
<feature type="transmembrane region" description="Helical" evidence="4">
    <location>
        <begin position="2419"/>
        <end position="2440"/>
    </location>
</feature>
<dbReference type="OrthoDB" id="10264149at2759"/>
<evidence type="ECO:0000256" key="2">
    <source>
        <dbReference type="ARBA" id="ARBA00022777"/>
    </source>
</evidence>
<dbReference type="SUPFAM" id="SSF56112">
    <property type="entry name" value="Protein kinase-like (PK-like)"/>
    <property type="match status" value="1"/>
</dbReference>
<sequence>MRKYKIEKKHNDFKEININNIFNYVNNKKNEGTNKVVLILYLCNNLEKKHIENGNDILILYLNLLNILQEHLVKFLKRRIITNRKKKCYEKKELEENYTIRINKLQLSFSYIILHISYFLTLNKNYRENYSLQLYIYYLHILTFLYLKKYIFQKEKRINEEILYLCFVNTLLLMLINIYKFKLYEILNEKNFYIVSKYMFAIIYLFSHIKRNGNEKKLVLFFYDYIYNVLIILIDKYYFYLKKKKSTPKKLITFYKYFVIFIYNFVNKLKIFKYIERYLLGNNKSNFYNLTLLSIIKNTIDIHFIPSNFNENDTKKFYILKFKKNLEENTERVLNNERLNRNFEENKIKVTNVNFSKNINSNKILKKKNDLSIEVNYKTVNYIIFLKLLKLEEVLLIRKDRIFLCLYIYYFINKIAYNTIKEVYKFIKKKKIYMYKYIYYRLLFLYEFYFNIIFFIINEVGKEKEKKNKKFGNSYIYFIENSFFYMYEIYMLLIILLSVIPNFYKIFNKNNFSFVKRILYIRKCNNYIFINSITKLICDCFFFSQSLLSLIIFKFLFKNNKKLNNFLLKRVHIYIRRRKFYVVINKNNIYININSCEDEKFKINKNKIKIIQDNNFNKLKILNTNLLFDQEKGFHLCVNSYVKINFLLEEENKINEENNYAGKHFNITIEDDNLDFYKNNIITKVIEQKNKADEKINNKLFENFDSENKIIHNKRCSEKKGESVSEKLANEVKKCNNFNITKYDNKLTIDSNLIFKGSFDKDKDKDKNENEQLEQENYTKIYFLLLMNNFISEIKKKKKYYFVEYNYKNYLNIYVNKLHYYCNNIFNNKSLFRHNISSFIKYNLRKNTNFFENITSFNRKLNYYNKKISEKKNIFKNKIGSLNSAEKKHNTPKYTFLNRILNYKNKYFHNENYYFNFLFNIKFLHNLNDNINEYFLFKKKKKKKKMIFNININLKDKIKKMKHSSSDQYYKSIRSFSLNYNEEKNEKGELLAGNISTNKLHNQQKKIRIKKSILYFLFLNYNYCIFNYEKNEHLQYFLLEILKYFEAIIPYINIYKYICSYLLFIISFIEKKPLENLDIFMINKNLKKKGNTKISKKYENCTNKHINNYQNIFIKNNLNNKKDEENFLKFPENNKFNTIKSNIDNNNYSAYMKSIHEMYNCKNKYSNIFKEKRIFYDKVNINEIMINKLNEKYEYIEKNVIQNMRNLKDRKFYIFHKGNNKMILKILLGINDKIKIYLFSNTFHYLYKSKMKYNKNLSVLSLYFYKLYFTLIYYEIYKEASLNIKEIEMIKGKVIEITPILSIKYINKSNIKNICNSYILENIKENKIHNNVGLNFTDYERLYIFIIYYIESIRKKEDILYCFYLLIDKNIFRNKFLHKNIKKLIKYKIYVFLNELNSFNNYNFINTTFFILMNIMNYNKILRNYIYYIFDQIFKLRLNTLYDNMFLICFLKNLEKSSIDYAFSKILYDEKKTFKNIIDKKKNKMIKIIYKTNLYLTINYLLFLKILNGCKLFLNLYSYFYYEFYIFCFNKYAKQYKYYLIRRNKIYRQTYSNIKKKKSIYFSQNSIDIKEYYEKKSYMYDNKNSLNGSNNIKKKKNIIRNNLINSEDRKENPNLKNNRNINRENYKEYVKNFHKTKSLETLDRNDCKHLTNNENNNKIMQHKYDQAEYYNISSENLFLIHIDEKHSSNEAIYNRKFNFSNKYKHINKKLKKNKKHIFNDNDIKIPKYTMGYSKYLYEKKPYTIFKKYSSYDNYAKILRRKKKSSTYMNASNDFSELFDNYIKNDYYENEAIDNDVNYFKILKKIKGSNTHIYNIYDIKISKKIVYKKKYFKEYLNIINFITCIFLTTNINNLNMSMLNNNYIYIISRIIKKNFKFYFLFFYYNIFKNRNKRYKNVYNANFNIILNSSVRKNFNTSTISIKNKYIYVLYTLSCILSIYDYKYAFFNYYFFFFYKIVKILAKFSLKFISISDFLIDKFSNDRKYIDENNDKNKSEYYINSGYENIETGSYYYIKNEVNEESKTNKENCSSEKIFLNDRYRFLRGISKNKRVRSNFKYQFKEYSNGIKKEKKSKILNKYEKQFIVSDIMMIKNYIKNYIIIENCKIHNNLIHSSITNRNILDQYIKYINNIMIIFIFINYMILMNENMNLSKKKIIKNKLKILEDYKVYLMNKILDIFFLNIPYLCNYLVVILEFFFVFSNSFLSLNCSNYILVKDINFFFKNSYFYFLTNMFNKMQNLKTFYHVNFYKNSNLYFHNFKKSNDENFDFCKNNSSNYVCNDSNYDFEKCEKINKIEEYVSNVKKDEMKVKNQTENEFNEKNVRYRYFYSSPNNSKSSYNILNNDSTCYSMENNNIIKEKKTINKKKNKKEEINSVNNHCSDDSLSEFDEYIYKDAFIELKEILKKQTKEYIKSYFDRKIKNICFFFRCFNDISSICLFLNFYINSNTKINEKYNHICIQSMNNIYLYNFRFLKICYNFISIIFLALIKMFNYTSNFFHSYNHYVQLYSKYKYNYFLYLDDCSNFFTFYNVYNFSVKKSKKKENVVNINKEINVFFINEIFDHNKFLLQKSFIFLAFFFHNFNDIIPDIYCINCSNKYSMGSIDKNASIIDLTKVCDIKKKKNSVIDSNKTDYLRKKSLKYRKEIESENKENVSSYDYMKKDKKYIKNIYNNEKNEDTNEKGYIEILHNDDEKIYKLYDHVKKKKKANNFTDLERNKRIKINNHNYKNNKGNSSNSDTDNNNDNNSLKYANNIYTYIKKKVSNLKKISYNYFPNYSKKNSLKESIKYTYDSETIDEINNDNNNTKKINRLSKANISISEKNNIENDYDTCSLKDKKEDLNILNAYKYMLSYQKTHKKTLYDYNLKEELNCICINKYVYICNLIYNCLIYILEIKCKYKKKKFSIFSYNIFKKKIKQMEQFINHNDKDYIIINTKNLLNLDFIILSILHLLETIYINFYKCKLFTDMCIFNNIKYICLENKGLKKKDCNKFNNTEYVTNNFHYNRNCKDKNDITRLFYFSDCFNSLNSVNSNIYNDENNDNNNNYNNFNIKTYYNKYSNDSINNYCIDSIDNNNNTDDNYNVINDNNIENKCGKVNNSNNIKSYDSSLRSTYDDNNLKRMLSNFKKDKNYENQYKERYSKFLKKNLTSNINFSNDNKKIEKTNKKNNKFFNKIESEYKKKGNNTNIWNEHKYNYGNIQNEERPNFTKNELKYFSSINNILRGFKDDKGNKNKRVENKKREINKRNFFYKKNKDYNISKNLKNLSLSEFFSDKKLMKKEKKELSFNYFKKYKILRDNYKIKFNKKKKSKINNYDNIYKIRRGNINYKKDNWNLGKLYLRKKLNYKNKEIENIRINNLSVSYKSRIIKNKNVNKLLKMNMEKEEENIERIKHLFITFNNNKEKKINNYIQNVFKYISLYSNFNVFYKKKIEILNYKIKVRRRLLKTLYSFYYKHNISLMYKIYKKIEYIYTYLNLLYYNNLFHINLKEMNDEINKYSLFIIAKYLKYHMHNLNNLFNLFIVKIINYINSNIHNITEFLCMYDYSDLLNILNQYIISINISNKLTINKYNLFLLRKNKLLYVPISNILFLYCNNISLNDIIKILYSHPQYTLFLKSVGINNLVYLYKKSTITNTIYLQLFEYLKVDLGNRVFFFIIFFSFHSFKFLYDFFLNMHTYINDEHLFLLGYYNLKKGQSFLLPLNDDKNNIFNKSKDNIENNLLFNKDLFVKKKNAIIDFIITCSKKRSALNKCTIYKNKITNNINISNFIFHKYQNYVKKSDVLSLKCSLIKKIFLDNLNHNKRNVLLESCHLHNIIFCISQKASKLDKNVQNDFVKMEIKNLLNNFDINNLKLLTSNNKVSDISDNIKILMSATRSPIFLTFKTKKSNIKKCIYFHPFIKYSSSEKNEIKNEMKSIHDTTNDCAIDEIINNNKMENIISCDYANDFANKIKCNDINNTEKIKETYNLKNKGIINNIKKEKNNLGTDTSFINIEKNVSNSDNFNEKWIINNVYELEKQTFEDVSYIYKVNDDVRQDKLVIQTIHIFIHILNEYKLFYNLFPYNIVTNKFFNIYSNGDEIEEKKAFSVKEKIYNVNDSTNKKENENKKKISFSFYLFKKKKKKKNLGSCNENKFCKNSDKNNKVKEDMKIVVHSYQVDNMNSNFQEHFKSDFKRMEFSKKEKKKKKKKKFENFGAIIEVLANTKSRHDIGRKFNNIIKFYHLQFSNTNLYIYALKNFISSLAAYSLLSFILQVKDRHNGNLLFDENGNIIHIDFGYILNIYPGISINFELAPFKLTREMIMLLTIKSQKKQYFIFSYIQLVVKGYLLLRKKSDWIISSILSLSHSDINCFKYNTIEKLKKRLRLNKNDNDASIFMINKIHQAYNNITTIMYDYIQNIQQGIK</sequence>
<gene>
    <name evidence="6" type="ORF">PRELSG_0515200</name>
</gene>
<feature type="domain" description="PI3K/PI4K catalytic" evidence="5">
    <location>
        <begin position="3981"/>
        <end position="4375"/>
    </location>
</feature>
<evidence type="ECO:0000313" key="6">
    <source>
        <dbReference type="EMBL" id="CRG98994.1"/>
    </source>
</evidence>
<dbReference type="GO" id="GO:0048015">
    <property type="term" value="P:phosphatidylinositol-mediated signaling"/>
    <property type="evidence" value="ECO:0007669"/>
    <property type="project" value="TreeGrafter"/>
</dbReference>
<feature type="transmembrane region" description="Helical" evidence="4">
    <location>
        <begin position="1048"/>
        <end position="1069"/>
    </location>
</feature>
<feature type="transmembrane region" description="Helical" evidence="4">
    <location>
        <begin position="219"/>
        <end position="239"/>
    </location>
</feature>
<keyword evidence="7" id="KW-1185">Reference proteome</keyword>
<dbReference type="Proteomes" id="UP000220158">
    <property type="component" value="Chromosome 5"/>
</dbReference>
<dbReference type="VEuPathDB" id="PlasmoDB:PRELSG_0515200"/>
<keyword evidence="1 6" id="KW-0808">Transferase</keyword>
<organism evidence="6 7">
    <name type="scientific">Plasmodium relictum</name>
    <dbReference type="NCBI Taxonomy" id="85471"/>
    <lineage>
        <taxon>Eukaryota</taxon>
        <taxon>Sar</taxon>
        <taxon>Alveolata</taxon>
        <taxon>Apicomplexa</taxon>
        <taxon>Aconoidasida</taxon>
        <taxon>Haemosporida</taxon>
        <taxon>Plasmodiidae</taxon>
        <taxon>Plasmodium</taxon>
        <taxon>Plasmodium (Haemamoeba)</taxon>
    </lineage>
</organism>
<dbReference type="EMBL" id="LN835300">
    <property type="protein sequence ID" value="CRG98994.1"/>
    <property type="molecule type" value="Genomic_DNA"/>
</dbReference>
<feature type="transmembrane region" description="Helical" evidence="4">
    <location>
        <begin position="162"/>
        <end position="179"/>
    </location>
</feature>